<evidence type="ECO:0000256" key="11">
    <source>
        <dbReference type="SAM" id="MobiDB-lite"/>
    </source>
</evidence>
<dbReference type="GO" id="GO:0042301">
    <property type="term" value="F:phosphate ion binding"/>
    <property type="evidence" value="ECO:0007669"/>
    <property type="project" value="UniProtKB-UniRule"/>
</dbReference>
<sequence>MSKSVILKRITALALGVALTATLAACGDSSGSASDSAAPSSSAQGSSASSEKLGGKIVIDGSSTVYPITMAVAEEFKNEQPDVEVSVAMSGTGGGMKKFSAGEIDICDASRPIKQEEIDKAKANGIDFVELEIAYDGISVVVNKDNTWVNTITTAELNKIWAKDSTVKTWKDVNPAWPAEPLKLYGPGTDSGTFEFFTEKINKVAKESRTDYTPSEDDNVLVQGIAGDKNAMGYFGFAYYEENTDKLKVLKIDDGKGPVEPTPESIKDKSYSPLSRPLFIYINKAKMDQPQVKAFVHYYIENAATLSKEVGYVPLDSYDAVKEKVK</sequence>
<name>A0A1V4SK44_RUMHU</name>
<comment type="subunit">
    <text evidence="4 10">The complex is composed of two ATP-binding proteins (PstB), two transmembrane proteins (PstC and PstA) and a solute-binding protein (PstS).</text>
</comment>
<evidence type="ECO:0000256" key="5">
    <source>
        <dbReference type="ARBA" id="ARBA00022448"/>
    </source>
</evidence>
<proteinExistence type="inferred from homology"/>
<dbReference type="PROSITE" id="PS51257">
    <property type="entry name" value="PROKAR_LIPOPROTEIN"/>
    <property type="match status" value="1"/>
</dbReference>
<gene>
    <name evidence="13" type="primary">pstS</name>
    <name evidence="13" type="ORF">CLHUN_18330</name>
</gene>
<dbReference type="PANTHER" id="PTHR30570">
    <property type="entry name" value="PERIPLASMIC PHOSPHATE BINDING COMPONENT OF PHOSPHATE ABC TRANSPORTER"/>
    <property type="match status" value="1"/>
</dbReference>
<dbReference type="InterPro" id="IPR011862">
    <property type="entry name" value="Phos-bd"/>
</dbReference>
<feature type="signal peptide" evidence="10">
    <location>
        <begin position="1"/>
        <end position="24"/>
    </location>
</feature>
<reference evidence="13 14" key="1">
    <citation type="submission" date="2017-03" db="EMBL/GenBank/DDBJ databases">
        <title>Genome sequence of Clostridium hungatei DSM 14427.</title>
        <authorList>
            <person name="Poehlein A."/>
            <person name="Daniel R."/>
        </authorList>
    </citation>
    <scope>NUCLEOTIDE SEQUENCE [LARGE SCALE GENOMIC DNA]</scope>
    <source>
        <strain evidence="13 14">DSM 14427</strain>
    </source>
</reference>
<comment type="similarity">
    <text evidence="3 10">Belongs to the PstS family.</text>
</comment>
<feature type="domain" description="PBP" evidence="12">
    <location>
        <begin position="47"/>
        <end position="300"/>
    </location>
</feature>
<dbReference type="RefSeq" id="WP_080064275.1">
    <property type="nucleotide sequence ID" value="NZ_MZGX01000010.1"/>
</dbReference>
<dbReference type="SUPFAM" id="SSF53850">
    <property type="entry name" value="Periplasmic binding protein-like II"/>
    <property type="match status" value="1"/>
</dbReference>
<evidence type="ECO:0000256" key="9">
    <source>
        <dbReference type="ARBA" id="ARBA00023288"/>
    </source>
</evidence>
<dbReference type="GO" id="GO:0006817">
    <property type="term" value="P:phosphate ion transport"/>
    <property type="evidence" value="ECO:0007669"/>
    <property type="project" value="UniProtKB-UniRule"/>
</dbReference>
<keyword evidence="5 10" id="KW-0813">Transport</keyword>
<dbReference type="STRING" id="48256.CLHUN_18330"/>
<dbReference type="GO" id="GO:0005886">
    <property type="term" value="C:plasma membrane"/>
    <property type="evidence" value="ECO:0007669"/>
    <property type="project" value="UniProtKB-SubCell"/>
</dbReference>
<keyword evidence="8 10" id="KW-0564">Palmitate</keyword>
<dbReference type="EMBL" id="MZGX01000010">
    <property type="protein sequence ID" value="OPX44279.1"/>
    <property type="molecule type" value="Genomic_DNA"/>
</dbReference>
<comment type="function">
    <text evidence="1">Part of the ABC transporter complex PstSACB involved in phosphate import.</text>
</comment>
<keyword evidence="10" id="KW-1003">Cell membrane</keyword>
<dbReference type="NCBIfam" id="TIGR02136">
    <property type="entry name" value="ptsS_2"/>
    <property type="match status" value="1"/>
</dbReference>
<comment type="function">
    <text evidence="10">Involved in the system for phosphate transport across the cytoplasmic membrane.</text>
</comment>
<evidence type="ECO:0000313" key="14">
    <source>
        <dbReference type="Proteomes" id="UP000191554"/>
    </source>
</evidence>
<evidence type="ECO:0000313" key="13">
    <source>
        <dbReference type="EMBL" id="OPX44279.1"/>
    </source>
</evidence>
<dbReference type="Pfam" id="PF12849">
    <property type="entry name" value="PBP_like_2"/>
    <property type="match status" value="1"/>
</dbReference>
<dbReference type="PANTHER" id="PTHR30570:SF1">
    <property type="entry name" value="PHOSPHATE-BINDING PROTEIN PSTS"/>
    <property type="match status" value="1"/>
</dbReference>
<evidence type="ECO:0000256" key="3">
    <source>
        <dbReference type="ARBA" id="ARBA00008725"/>
    </source>
</evidence>
<comment type="subcellular location">
    <subcellularLocation>
        <location evidence="2 10">Cell membrane</location>
        <topology evidence="2 10">Lipid-anchor</topology>
    </subcellularLocation>
</comment>
<evidence type="ECO:0000256" key="4">
    <source>
        <dbReference type="ARBA" id="ARBA00011529"/>
    </source>
</evidence>
<feature type="region of interest" description="Disordered" evidence="11">
    <location>
        <begin position="30"/>
        <end position="49"/>
    </location>
</feature>
<keyword evidence="9 10" id="KW-0449">Lipoprotein</keyword>
<dbReference type="FunFam" id="3.40.190.10:FF:000055">
    <property type="entry name" value="Phosphate ABC transporter, phosphate-binding protein"/>
    <property type="match status" value="1"/>
</dbReference>
<dbReference type="Proteomes" id="UP000191554">
    <property type="component" value="Unassembled WGS sequence"/>
</dbReference>
<keyword evidence="6 10" id="KW-0592">Phosphate transport</keyword>
<evidence type="ECO:0000256" key="10">
    <source>
        <dbReference type="RuleBase" id="RU367119"/>
    </source>
</evidence>
<protein>
    <recommendedName>
        <fullName evidence="10">Phosphate-binding protein</fullName>
    </recommendedName>
</protein>
<dbReference type="OrthoDB" id="9790048at2"/>
<evidence type="ECO:0000256" key="2">
    <source>
        <dbReference type="ARBA" id="ARBA00004193"/>
    </source>
</evidence>
<dbReference type="InterPro" id="IPR050811">
    <property type="entry name" value="Phosphate_ABC_transporter"/>
</dbReference>
<keyword evidence="10" id="KW-0472">Membrane</keyword>
<accession>A0A1V4SK44</accession>
<feature type="chain" id="PRO_5039763672" description="Phosphate-binding protein" evidence="10">
    <location>
        <begin position="25"/>
        <end position="326"/>
    </location>
</feature>
<dbReference type="InterPro" id="IPR024370">
    <property type="entry name" value="PBP_domain"/>
</dbReference>
<evidence type="ECO:0000256" key="6">
    <source>
        <dbReference type="ARBA" id="ARBA00022592"/>
    </source>
</evidence>
<evidence type="ECO:0000256" key="7">
    <source>
        <dbReference type="ARBA" id="ARBA00022729"/>
    </source>
</evidence>
<keyword evidence="7 10" id="KW-0732">Signal</keyword>
<evidence type="ECO:0000259" key="12">
    <source>
        <dbReference type="Pfam" id="PF12849"/>
    </source>
</evidence>
<comment type="caution">
    <text evidence="13">The sequence shown here is derived from an EMBL/GenBank/DDBJ whole genome shotgun (WGS) entry which is preliminary data.</text>
</comment>
<evidence type="ECO:0000256" key="1">
    <source>
        <dbReference type="ARBA" id="ARBA00002841"/>
    </source>
</evidence>
<evidence type="ECO:0000256" key="8">
    <source>
        <dbReference type="ARBA" id="ARBA00023139"/>
    </source>
</evidence>
<dbReference type="AlphaFoldDB" id="A0A1V4SK44"/>
<dbReference type="Gene3D" id="3.40.190.10">
    <property type="entry name" value="Periplasmic binding protein-like II"/>
    <property type="match status" value="2"/>
</dbReference>
<organism evidence="13 14">
    <name type="scientific">Ruminiclostridium hungatei</name>
    <name type="common">Clostridium hungatei</name>
    <dbReference type="NCBI Taxonomy" id="48256"/>
    <lineage>
        <taxon>Bacteria</taxon>
        <taxon>Bacillati</taxon>
        <taxon>Bacillota</taxon>
        <taxon>Clostridia</taxon>
        <taxon>Eubacteriales</taxon>
        <taxon>Oscillospiraceae</taxon>
        <taxon>Ruminiclostridium</taxon>
    </lineage>
</organism>
<keyword evidence="14" id="KW-1185">Reference proteome</keyword>
<dbReference type="CDD" id="cd13654">
    <property type="entry name" value="PBP2_phosphate_like_2"/>
    <property type="match status" value="1"/>
</dbReference>